<name>A0A4R3MLJ5_9FIRM</name>
<dbReference type="SMART" id="SM00855">
    <property type="entry name" value="PGAM"/>
    <property type="match status" value="1"/>
</dbReference>
<proteinExistence type="predicted"/>
<dbReference type="InterPro" id="IPR013078">
    <property type="entry name" value="His_Pase_superF_clade-1"/>
</dbReference>
<evidence type="ECO:0000313" key="3">
    <source>
        <dbReference type="Proteomes" id="UP000294902"/>
    </source>
</evidence>
<dbReference type="PIRSF" id="PIRSF000709">
    <property type="entry name" value="6PFK_2-Ptase"/>
    <property type="match status" value="1"/>
</dbReference>
<reference evidence="2 3" key="1">
    <citation type="submission" date="2019-03" db="EMBL/GenBank/DDBJ databases">
        <title>Genomic Encyclopedia of Type Strains, Phase IV (KMG-IV): sequencing the most valuable type-strain genomes for metagenomic binning, comparative biology and taxonomic classification.</title>
        <authorList>
            <person name="Goeker M."/>
        </authorList>
    </citation>
    <scope>NUCLEOTIDE SEQUENCE [LARGE SCALE GENOMIC DNA]</scope>
    <source>
        <strain evidence="2 3">DSM 24629</strain>
    </source>
</reference>
<gene>
    <name evidence="2" type="ORF">EDC18_103223</name>
</gene>
<dbReference type="SUPFAM" id="SSF53254">
    <property type="entry name" value="Phosphoglycerate mutase-like"/>
    <property type="match status" value="1"/>
</dbReference>
<dbReference type="GO" id="GO:0045820">
    <property type="term" value="P:negative regulation of glycolytic process"/>
    <property type="evidence" value="ECO:0007669"/>
    <property type="project" value="TreeGrafter"/>
</dbReference>
<dbReference type="RefSeq" id="WP_165878492.1">
    <property type="nucleotide sequence ID" value="NZ_SMAL01000003.1"/>
</dbReference>
<dbReference type="CDD" id="cd07067">
    <property type="entry name" value="HP_PGM_like"/>
    <property type="match status" value="1"/>
</dbReference>
<organism evidence="2 3">
    <name type="scientific">Natranaerovirga pectinivora</name>
    <dbReference type="NCBI Taxonomy" id="682400"/>
    <lineage>
        <taxon>Bacteria</taxon>
        <taxon>Bacillati</taxon>
        <taxon>Bacillota</taxon>
        <taxon>Clostridia</taxon>
        <taxon>Lachnospirales</taxon>
        <taxon>Natranaerovirgaceae</taxon>
        <taxon>Natranaerovirga</taxon>
    </lineage>
</organism>
<dbReference type="Gene3D" id="3.40.50.1240">
    <property type="entry name" value="Phosphoglycerate mutase-like"/>
    <property type="match status" value="1"/>
</dbReference>
<dbReference type="InterPro" id="IPR029033">
    <property type="entry name" value="His_PPase_superfam"/>
</dbReference>
<dbReference type="Proteomes" id="UP000294902">
    <property type="component" value="Unassembled WGS sequence"/>
</dbReference>
<dbReference type="Pfam" id="PF00300">
    <property type="entry name" value="His_Phos_1"/>
    <property type="match status" value="1"/>
</dbReference>
<evidence type="ECO:0000313" key="2">
    <source>
        <dbReference type="EMBL" id="TCT15518.1"/>
    </source>
</evidence>
<accession>A0A4R3MLJ5</accession>
<dbReference type="AlphaFoldDB" id="A0A4R3MLJ5"/>
<dbReference type="InterPro" id="IPR051695">
    <property type="entry name" value="Phosphoglycerate_Mutase"/>
</dbReference>
<keyword evidence="3" id="KW-1185">Reference proteome</keyword>
<dbReference type="PANTHER" id="PTHR46517:SF1">
    <property type="entry name" value="FRUCTOSE-2,6-BISPHOSPHATASE TIGAR"/>
    <property type="match status" value="1"/>
</dbReference>
<dbReference type="GO" id="GO:0005829">
    <property type="term" value="C:cytosol"/>
    <property type="evidence" value="ECO:0007669"/>
    <property type="project" value="TreeGrafter"/>
</dbReference>
<sequence>MDIYIVRHPETEGNINKIIYGKSHYPYTTEGKKQFNQIIESVKEMHLDKIYSSPLKRVKDLAEEISQIKGMAIHYDERIEEMGFGILEKHTYKEVDELYPEVYKNYLENYRTYKIPEGESFPEFKRRVLDFIQEVVKEECESILILSHGRVIKEILEFLLNLNSGQGWCFKIKNGCIIQIDYKKGYGQMMLK</sequence>
<dbReference type="PANTHER" id="PTHR46517">
    <property type="entry name" value="FRUCTOSE-2,6-BISPHOSPHATASE TIGAR"/>
    <property type="match status" value="1"/>
</dbReference>
<dbReference type="GO" id="GO:0004331">
    <property type="term" value="F:fructose-2,6-bisphosphate 2-phosphatase activity"/>
    <property type="evidence" value="ECO:0007669"/>
    <property type="project" value="TreeGrafter"/>
</dbReference>
<comment type="caution">
    <text evidence="2">The sequence shown here is derived from an EMBL/GenBank/DDBJ whole genome shotgun (WGS) entry which is preliminary data.</text>
</comment>
<evidence type="ECO:0000256" key="1">
    <source>
        <dbReference type="ARBA" id="ARBA00022801"/>
    </source>
</evidence>
<dbReference type="EMBL" id="SMAL01000003">
    <property type="protein sequence ID" value="TCT15518.1"/>
    <property type="molecule type" value="Genomic_DNA"/>
</dbReference>
<dbReference type="GO" id="GO:0043456">
    <property type="term" value="P:regulation of pentose-phosphate shunt"/>
    <property type="evidence" value="ECO:0007669"/>
    <property type="project" value="TreeGrafter"/>
</dbReference>
<keyword evidence="1" id="KW-0378">Hydrolase</keyword>
<protein>
    <submittedName>
        <fullName evidence="2">Alpha-ribazole phosphatase/probable phosphoglycerate mutase</fullName>
    </submittedName>
</protein>